<dbReference type="InterPro" id="IPR002227">
    <property type="entry name" value="Tyrosinase_Cu-bd"/>
</dbReference>
<keyword evidence="2" id="KW-0186">Copper</keyword>
<dbReference type="AlphaFoldDB" id="A0AAE0HBZ5"/>
<gene>
    <name evidence="5" type="ORF">B0H64DRAFT_327604</name>
</gene>
<dbReference type="PANTHER" id="PTHR11474:SF126">
    <property type="entry name" value="TYROSINASE-LIKE PROTEIN TYR-1-RELATED"/>
    <property type="match status" value="1"/>
</dbReference>
<feature type="region of interest" description="Disordered" evidence="3">
    <location>
        <begin position="1"/>
        <end position="31"/>
    </location>
</feature>
<keyword evidence="6" id="KW-1185">Reference proteome</keyword>
<sequence>MKGGESGFHGKNSSKIVSPSNSTATQPAPSASCTKNVRVEWNNMAEADKLWYVQSARCLMDAPPLGVWAEARSIWDEMAWVHDYVTPGVHRVDVFLPWHRYFIHLYKTLLAGHCAYTGPIPWLRESNYAGNFAGSGAFQPKYFGSLPPLSDKGEGTCITDGPFANTTVPVGPNAPSCLSRGENKEITANATMAAVELCHGDANTRYTQHRRCVERTIHATGHVGIGPTMSLFSTSPGDPAFFLHHGFVDWQWKRWQDADGARSTSVSGCVEYPEEDSDDAPCVPMTRDTVLTSMGLVPDLTVGDVIDTENDILCYTYDEF</sequence>
<feature type="domain" description="Tyrosinase copper-binding" evidence="4">
    <location>
        <begin position="238"/>
        <end position="249"/>
    </location>
</feature>
<comment type="caution">
    <text evidence="5">The sequence shown here is derived from an EMBL/GenBank/DDBJ whole genome shotgun (WGS) entry which is preliminary data.</text>
</comment>
<dbReference type="GO" id="GO:0046872">
    <property type="term" value="F:metal ion binding"/>
    <property type="evidence" value="ECO:0007669"/>
    <property type="project" value="UniProtKB-KW"/>
</dbReference>
<name>A0AAE0HBZ5_9PEZI</name>
<dbReference type="PRINTS" id="PR00092">
    <property type="entry name" value="TYROSINASE"/>
</dbReference>
<dbReference type="GeneID" id="87837734"/>
<evidence type="ECO:0000256" key="3">
    <source>
        <dbReference type="SAM" id="MobiDB-lite"/>
    </source>
</evidence>
<dbReference type="Gene3D" id="1.10.1280.10">
    <property type="entry name" value="Di-copper center containing domain from catechol oxidase"/>
    <property type="match status" value="1"/>
</dbReference>
<evidence type="ECO:0000313" key="5">
    <source>
        <dbReference type="EMBL" id="KAK3293651.1"/>
    </source>
</evidence>
<reference evidence="5" key="1">
    <citation type="journal article" date="2023" name="Mol. Phylogenet. Evol.">
        <title>Genome-scale phylogeny and comparative genomics of the fungal order Sordariales.</title>
        <authorList>
            <person name="Hensen N."/>
            <person name="Bonometti L."/>
            <person name="Westerberg I."/>
            <person name="Brannstrom I.O."/>
            <person name="Guillou S."/>
            <person name="Cros-Aarteil S."/>
            <person name="Calhoun S."/>
            <person name="Haridas S."/>
            <person name="Kuo A."/>
            <person name="Mondo S."/>
            <person name="Pangilinan J."/>
            <person name="Riley R."/>
            <person name="LaButti K."/>
            <person name="Andreopoulos B."/>
            <person name="Lipzen A."/>
            <person name="Chen C."/>
            <person name="Yan M."/>
            <person name="Daum C."/>
            <person name="Ng V."/>
            <person name="Clum A."/>
            <person name="Steindorff A."/>
            <person name="Ohm R.A."/>
            <person name="Martin F."/>
            <person name="Silar P."/>
            <person name="Natvig D.O."/>
            <person name="Lalanne C."/>
            <person name="Gautier V."/>
            <person name="Ament-Velasquez S.L."/>
            <person name="Kruys A."/>
            <person name="Hutchinson M.I."/>
            <person name="Powell A.J."/>
            <person name="Barry K."/>
            <person name="Miller A.N."/>
            <person name="Grigoriev I.V."/>
            <person name="Debuchy R."/>
            <person name="Gladieux P."/>
            <person name="Hiltunen Thoren M."/>
            <person name="Johannesson H."/>
        </authorList>
    </citation>
    <scope>NUCLEOTIDE SEQUENCE</scope>
    <source>
        <strain evidence="5">CBS 168.71</strain>
    </source>
</reference>
<dbReference type="RefSeq" id="XP_062657165.1">
    <property type="nucleotide sequence ID" value="XM_062800786.1"/>
</dbReference>
<dbReference type="Pfam" id="PF00264">
    <property type="entry name" value="Tyrosinase"/>
    <property type="match status" value="1"/>
</dbReference>
<evidence type="ECO:0000256" key="1">
    <source>
        <dbReference type="ARBA" id="ARBA00022723"/>
    </source>
</evidence>
<dbReference type="PANTHER" id="PTHR11474">
    <property type="entry name" value="TYROSINASE FAMILY MEMBER"/>
    <property type="match status" value="1"/>
</dbReference>
<dbReference type="PROSITE" id="PS00498">
    <property type="entry name" value="TYROSINASE_2"/>
    <property type="match status" value="1"/>
</dbReference>
<dbReference type="EMBL" id="JAUEPN010000006">
    <property type="protein sequence ID" value="KAK3293651.1"/>
    <property type="molecule type" value="Genomic_DNA"/>
</dbReference>
<dbReference type="GO" id="GO:0016491">
    <property type="term" value="F:oxidoreductase activity"/>
    <property type="evidence" value="ECO:0007669"/>
    <property type="project" value="InterPro"/>
</dbReference>
<evidence type="ECO:0000313" key="6">
    <source>
        <dbReference type="Proteomes" id="UP001278766"/>
    </source>
</evidence>
<evidence type="ECO:0000259" key="4">
    <source>
        <dbReference type="PROSITE" id="PS00498"/>
    </source>
</evidence>
<reference evidence="5" key="2">
    <citation type="submission" date="2023-06" db="EMBL/GenBank/DDBJ databases">
        <authorList>
            <consortium name="Lawrence Berkeley National Laboratory"/>
            <person name="Haridas S."/>
            <person name="Hensen N."/>
            <person name="Bonometti L."/>
            <person name="Westerberg I."/>
            <person name="Brannstrom I.O."/>
            <person name="Guillou S."/>
            <person name="Cros-Aarteil S."/>
            <person name="Calhoun S."/>
            <person name="Kuo A."/>
            <person name="Mondo S."/>
            <person name="Pangilinan J."/>
            <person name="Riley R."/>
            <person name="Labutti K."/>
            <person name="Andreopoulos B."/>
            <person name="Lipzen A."/>
            <person name="Chen C."/>
            <person name="Yanf M."/>
            <person name="Daum C."/>
            <person name="Ng V."/>
            <person name="Clum A."/>
            <person name="Steindorff A."/>
            <person name="Ohm R."/>
            <person name="Martin F."/>
            <person name="Silar P."/>
            <person name="Natvig D."/>
            <person name="Lalanne C."/>
            <person name="Gautier V."/>
            <person name="Ament-Velasquez S.L."/>
            <person name="Kruys A."/>
            <person name="Hutchinson M.I."/>
            <person name="Powell A.J."/>
            <person name="Barry K."/>
            <person name="Miller A.N."/>
            <person name="Grigoriev I.V."/>
            <person name="Debuchy R."/>
            <person name="Gladieux P."/>
            <person name="Thoren M.H."/>
            <person name="Johannesson H."/>
        </authorList>
    </citation>
    <scope>NUCLEOTIDE SEQUENCE</scope>
    <source>
        <strain evidence="5">CBS 168.71</strain>
    </source>
</reference>
<evidence type="ECO:0000256" key="2">
    <source>
        <dbReference type="ARBA" id="ARBA00023008"/>
    </source>
</evidence>
<dbReference type="InterPro" id="IPR008922">
    <property type="entry name" value="Di-copper_centre_dom_sf"/>
</dbReference>
<dbReference type="Proteomes" id="UP001278766">
    <property type="component" value="Unassembled WGS sequence"/>
</dbReference>
<accession>A0AAE0HBZ5</accession>
<feature type="compositionally biased region" description="Polar residues" evidence="3">
    <location>
        <begin position="11"/>
        <end position="31"/>
    </location>
</feature>
<organism evidence="5 6">
    <name type="scientific">Chaetomium fimeti</name>
    <dbReference type="NCBI Taxonomy" id="1854472"/>
    <lineage>
        <taxon>Eukaryota</taxon>
        <taxon>Fungi</taxon>
        <taxon>Dikarya</taxon>
        <taxon>Ascomycota</taxon>
        <taxon>Pezizomycotina</taxon>
        <taxon>Sordariomycetes</taxon>
        <taxon>Sordariomycetidae</taxon>
        <taxon>Sordariales</taxon>
        <taxon>Chaetomiaceae</taxon>
        <taxon>Chaetomium</taxon>
    </lineage>
</organism>
<protein>
    <submittedName>
        <fullName evidence="5">Tyrosinase-like protein</fullName>
    </submittedName>
</protein>
<dbReference type="InterPro" id="IPR050316">
    <property type="entry name" value="Tyrosinase/Hemocyanin"/>
</dbReference>
<keyword evidence="1" id="KW-0479">Metal-binding</keyword>
<dbReference type="SUPFAM" id="SSF48056">
    <property type="entry name" value="Di-copper centre-containing domain"/>
    <property type="match status" value="1"/>
</dbReference>
<proteinExistence type="predicted"/>